<dbReference type="EMBL" id="KZ678131">
    <property type="protein sequence ID" value="PSN71496.1"/>
    <property type="molecule type" value="Genomic_DNA"/>
</dbReference>
<evidence type="ECO:0000256" key="1">
    <source>
        <dbReference type="SAM" id="MobiDB-lite"/>
    </source>
</evidence>
<sequence length="202" mass="23020">MDSLRRARATKADIESNLAILKPTKKASSGRKRVEDDEENHLIKKMRQEDHMEWGAIATYLNDERERRSEPATMTAAAVYSRFVRNGPRIAIANGEIGFDPQDYMHLRHPNRYLSGKPVAANARPNKRGREEQAGQIKGNIRPKGNYKEDMAELSSVDKTELLLDAVSDIEKHFWAMVADQLEKSSGKLYDPMAIQARYHQI</sequence>
<name>A0A2T2P1W5_CORCC</name>
<gene>
    <name evidence="2" type="ORF">BS50DRAFT_486621</name>
</gene>
<accession>A0A2T2P1W5</accession>
<evidence type="ECO:0000313" key="2">
    <source>
        <dbReference type="EMBL" id="PSN71496.1"/>
    </source>
</evidence>
<dbReference type="OrthoDB" id="3438274at2759"/>
<organism evidence="2 3">
    <name type="scientific">Corynespora cassiicola Philippines</name>
    <dbReference type="NCBI Taxonomy" id="1448308"/>
    <lineage>
        <taxon>Eukaryota</taxon>
        <taxon>Fungi</taxon>
        <taxon>Dikarya</taxon>
        <taxon>Ascomycota</taxon>
        <taxon>Pezizomycotina</taxon>
        <taxon>Dothideomycetes</taxon>
        <taxon>Pleosporomycetidae</taxon>
        <taxon>Pleosporales</taxon>
        <taxon>Corynesporascaceae</taxon>
        <taxon>Corynespora</taxon>
    </lineage>
</organism>
<feature type="region of interest" description="Disordered" evidence="1">
    <location>
        <begin position="20"/>
        <end position="39"/>
    </location>
</feature>
<proteinExistence type="predicted"/>
<dbReference type="Proteomes" id="UP000240883">
    <property type="component" value="Unassembled WGS sequence"/>
</dbReference>
<feature type="region of interest" description="Disordered" evidence="1">
    <location>
        <begin position="121"/>
        <end position="144"/>
    </location>
</feature>
<keyword evidence="3" id="KW-1185">Reference proteome</keyword>
<reference evidence="2 3" key="1">
    <citation type="journal article" date="2018" name="Front. Microbiol.">
        <title>Genome-Wide Analysis of Corynespora cassiicola Leaf Fall Disease Putative Effectors.</title>
        <authorList>
            <person name="Lopez D."/>
            <person name="Ribeiro S."/>
            <person name="Label P."/>
            <person name="Fumanal B."/>
            <person name="Venisse J.S."/>
            <person name="Kohler A."/>
            <person name="de Oliveira R.R."/>
            <person name="Labutti K."/>
            <person name="Lipzen A."/>
            <person name="Lail K."/>
            <person name="Bauer D."/>
            <person name="Ohm R.A."/>
            <person name="Barry K.W."/>
            <person name="Spatafora J."/>
            <person name="Grigoriev I.V."/>
            <person name="Martin F.M."/>
            <person name="Pujade-Renaud V."/>
        </authorList>
    </citation>
    <scope>NUCLEOTIDE SEQUENCE [LARGE SCALE GENOMIC DNA]</scope>
    <source>
        <strain evidence="2 3">Philippines</strain>
    </source>
</reference>
<dbReference type="AlphaFoldDB" id="A0A2T2P1W5"/>
<protein>
    <submittedName>
        <fullName evidence="2">Uncharacterized protein</fullName>
    </submittedName>
</protein>
<evidence type="ECO:0000313" key="3">
    <source>
        <dbReference type="Proteomes" id="UP000240883"/>
    </source>
</evidence>